<keyword evidence="1 2" id="KW-0597">Phosphoprotein</keyword>
<dbReference type="PROSITE" id="PS50110">
    <property type="entry name" value="RESPONSE_REGULATORY"/>
    <property type="match status" value="1"/>
</dbReference>
<evidence type="ECO:0000313" key="4">
    <source>
        <dbReference type="EMBL" id="AXK80450.1"/>
    </source>
</evidence>
<dbReference type="AlphaFoldDB" id="A0A345ZU53"/>
<dbReference type="OrthoDB" id="8018001at2"/>
<reference evidence="4 5" key="1">
    <citation type="submission" date="2018-07" db="EMBL/GenBank/DDBJ databases">
        <authorList>
            <person name="Quirk P.G."/>
            <person name="Krulwich T.A."/>
        </authorList>
    </citation>
    <scope>NUCLEOTIDE SEQUENCE [LARGE SCALE GENOMIC DNA]</scope>
    <source>
        <strain evidence="4 5">CC-BB4</strain>
    </source>
</reference>
<protein>
    <submittedName>
        <fullName evidence="4">Response regulator</fullName>
    </submittedName>
</protein>
<dbReference type="PANTHER" id="PTHR44591:SF21">
    <property type="entry name" value="TWO-COMPONENT RESPONSE REGULATOR"/>
    <property type="match status" value="1"/>
</dbReference>
<evidence type="ECO:0000259" key="3">
    <source>
        <dbReference type="PROSITE" id="PS50110"/>
    </source>
</evidence>
<name>A0A345ZU53_9HYPH</name>
<dbReference type="EMBL" id="CP031417">
    <property type="protein sequence ID" value="AXK80450.1"/>
    <property type="molecule type" value="Genomic_DNA"/>
</dbReference>
<evidence type="ECO:0000313" key="5">
    <source>
        <dbReference type="Proteomes" id="UP000254889"/>
    </source>
</evidence>
<dbReference type="GO" id="GO:0000160">
    <property type="term" value="P:phosphorelay signal transduction system"/>
    <property type="evidence" value="ECO:0007669"/>
    <property type="project" value="InterPro"/>
</dbReference>
<accession>A0A345ZU53</accession>
<dbReference type="InterPro" id="IPR001789">
    <property type="entry name" value="Sig_transdc_resp-reg_receiver"/>
</dbReference>
<dbReference type="Gene3D" id="3.40.50.2300">
    <property type="match status" value="1"/>
</dbReference>
<sequence>MVHTDHPVSVLLVEDEVLISMLVADTLTENGFDVHEVSTADEALRYIDQGGVVDVLFTDVNLPGSMDGRELAARVRARRPGLPVVYASGRYDNRDVSKLVPHSVFMTKPYNPNDVCTLLTRLTHGDDDRAH</sequence>
<gene>
    <name evidence="4" type="ORF">DW352_07935</name>
</gene>
<dbReference type="InterPro" id="IPR011006">
    <property type="entry name" value="CheY-like_superfamily"/>
</dbReference>
<dbReference type="SUPFAM" id="SSF52172">
    <property type="entry name" value="CheY-like"/>
    <property type="match status" value="1"/>
</dbReference>
<keyword evidence="5" id="KW-1185">Reference proteome</keyword>
<dbReference type="RefSeq" id="WP_115690112.1">
    <property type="nucleotide sequence ID" value="NZ_CP031417.1"/>
</dbReference>
<feature type="modified residue" description="4-aspartylphosphate" evidence="2">
    <location>
        <position position="59"/>
    </location>
</feature>
<dbReference type="PANTHER" id="PTHR44591">
    <property type="entry name" value="STRESS RESPONSE REGULATOR PROTEIN 1"/>
    <property type="match status" value="1"/>
</dbReference>
<feature type="domain" description="Response regulatory" evidence="3">
    <location>
        <begin position="9"/>
        <end position="123"/>
    </location>
</feature>
<dbReference type="Pfam" id="PF00072">
    <property type="entry name" value="Response_reg"/>
    <property type="match status" value="1"/>
</dbReference>
<proteinExistence type="predicted"/>
<dbReference type="Proteomes" id="UP000254889">
    <property type="component" value="Chromosome"/>
</dbReference>
<dbReference type="KEGG" id="ptaw:DW352_07935"/>
<organism evidence="4 5">
    <name type="scientific">Pseudolabrys taiwanensis</name>
    <dbReference type="NCBI Taxonomy" id="331696"/>
    <lineage>
        <taxon>Bacteria</taxon>
        <taxon>Pseudomonadati</taxon>
        <taxon>Pseudomonadota</taxon>
        <taxon>Alphaproteobacteria</taxon>
        <taxon>Hyphomicrobiales</taxon>
        <taxon>Xanthobacteraceae</taxon>
        <taxon>Pseudolabrys</taxon>
    </lineage>
</organism>
<dbReference type="SMART" id="SM00448">
    <property type="entry name" value="REC"/>
    <property type="match status" value="1"/>
</dbReference>
<evidence type="ECO:0000256" key="2">
    <source>
        <dbReference type="PROSITE-ProRule" id="PRU00169"/>
    </source>
</evidence>
<dbReference type="InterPro" id="IPR050595">
    <property type="entry name" value="Bact_response_regulator"/>
</dbReference>
<evidence type="ECO:0000256" key="1">
    <source>
        <dbReference type="ARBA" id="ARBA00022553"/>
    </source>
</evidence>